<sequence length="314" mass="33412">MYIIGIDIGGTNMRVGLFKDGNMIKKTSVFTRTEEGVVAIITRLKQLIVNVLEQANIEMGQVKGIGVGCPGPLDPWKGEIQSPPNLPGWDHIPLKKILEEEYSLPVFLHNDANAAALGEYTFAYNRNVNNLVYITVSTGVGGGVVADGRLLLGVNGSAAEIGHMIINPNGNLCSCGNRGCLEAQASGTGIVSKTKALLQTTKEASVLKGKSKLTSKDVFVAAENGDALCKRIIEEVQFDLALGLTNIVHAYNPEMVVYGGGVMQAGESFIKPVIEKAEKMILPGMKGRLTFAATKLGGELGLYGAAALVDYFQE</sequence>
<dbReference type="STRING" id="649639.Bcell_0286"/>
<dbReference type="InterPro" id="IPR000600">
    <property type="entry name" value="ROK"/>
</dbReference>
<dbReference type="PANTHER" id="PTHR18964:SF149">
    <property type="entry name" value="BIFUNCTIONAL UDP-N-ACETYLGLUCOSAMINE 2-EPIMERASE_N-ACETYLMANNOSAMINE KINASE"/>
    <property type="match status" value="1"/>
</dbReference>
<gene>
    <name evidence="2" type="ordered locus">Bcell_0286</name>
</gene>
<dbReference type="Proteomes" id="UP000001401">
    <property type="component" value="Chromosome"/>
</dbReference>
<dbReference type="InterPro" id="IPR043129">
    <property type="entry name" value="ATPase_NBD"/>
</dbReference>
<dbReference type="KEGG" id="bco:Bcell_0286"/>
<proteinExistence type="inferred from homology"/>
<dbReference type="RefSeq" id="WP_013486914.1">
    <property type="nucleotide sequence ID" value="NC_014829.1"/>
</dbReference>
<name>E6TUZ0_EVAC2</name>
<evidence type="ECO:0000313" key="3">
    <source>
        <dbReference type="Proteomes" id="UP000001401"/>
    </source>
</evidence>
<organism evidence="2 3">
    <name type="scientific">Evansella cellulosilytica (strain ATCC 21833 / DSM 2522 / FERM P-1141 / JCM 9156 / N-4)</name>
    <name type="common">Bacillus cellulosilyticus</name>
    <dbReference type="NCBI Taxonomy" id="649639"/>
    <lineage>
        <taxon>Bacteria</taxon>
        <taxon>Bacillati</taxon>
        <taxon>Bacillota</taxon>
        <taxon>Bacilli</taxon>
        <taxon>Bacillales</taxon>
        <taxon>Bacillaceae</taxon>
        <taxon>Evansella</taxon>
    </lineage>
</organism>
<dbReference type="SUPFAM" id="SSF53067">
    <property type="entry name" value="Actin-like ATPase domain"/>
    <property type="match status" value="1"/>
</dbReference>
<dbReference type="eggNOG" id="COG1940">
    <property type="taxonomic scope" value="Bacteria"/>
</dbReference>
<evidence type="ECO:0000256" key="1">
    <source>
        <dbReference type="ARBA" id="ARBA00006479"/>
    </source>
</evidence>
<dbReference type="OrthoDB" id="9795247at2"/>
<dbReference type="EMBL" id="CP002394">
    <property type="protein sequence ID" value="ADU28573.1"/>
    <property type="molecule type" value="Genomic_DNA"/>
</dbReference>
<dbReference type="PROSITE" id="PS01125">
    <property type="entry name" value="ROK"/>
    <property type="match status" value="1"/>
</dbReference>
<dbReference type="Pfam" id="PF00480">
    <property type="entry name" value="ROK"/>
    <property type="match status" value="1"/>
</dbReference>
<reference evidence="2 3" key="1">
    <citation type="submission" date="2010-12" db="EMBL/GenBank/DDBJ databases">
        <title>Complete sequence of Bacillus cellulosilyticus DSM 2522.</title>
        <authorList>
            <consortium name="US DOE Joint Genome Institute"/>
            <person name="Lucas S."/>
            <person name="Copeland A."/>
            <person name="Lapidus A."/>
            <person name="Cheng J.-F."/>
            <person name="Bruce D."/>
            <person name="Goodwin L."/>
            <person name="Pitluck S."/>
            <person name="Chertkov O."/>
            <person name="Detter J.C."/>
            <person name="Han C."/>
            <person name="Tapia R."/>
            <person name="Land M."/>
            <person name="Hauser L."/>
            <person name="Jeffries C."/>
            <person name="Kyrpides N."/>
            <person name="Ivanova N."/>
            <person name="Mikhailova N."/>
            <person name="Brumm P."/>
            <person name="Mead D."/>
            <person name="Woyke T."/>
        </authorList>
    </citation>
    <scope>NUCLEOTIDE SEQUENCE [LARGE SCALE GENOMIC DNA]</scope>
    <source>
        <strain evidence="3">ATCC 21833 / DSM 2522 / FERM P-1141 / JCM 9156 / N-4</strain>
    </source>
</reference>
<protein>
    <submittedName>
        <fullName evidence="2">ROK family protein</fullName>
    </submittedName>
</protein>
<accession>E6TUZ0</accession>
<dbReference type="AlphaFoldDB" id="E6TUZ0"/>
<comment type="similarity">
    <text evidence="1">Belongs to the ROK (NagC/XylR) family.</text>
</comment>
<dbReference type="Gene3D" id="3.30.420.40">
    <property type="match status" value="2"/>
</dbReference>
<dbReference type="HOGENOM" id="CLU_036604_0_4_9"/>
<evidence type="ECO:0000313" key="2">
    <source>
        <dbReference type="EMBL" id="ADU28573.1"/>
    </source>
</evidence>
<dbReference type="InterPro" id="IPR049874">
    <property type="entry name" value="ROK_cs"/>
</dbReference>
<keyword evidence="3" id="KW-1185">Reference proteome</keyword>
<dbReference type="PANTHER" id="PTHR18964">
    <property type="entry name" value="ROK (REPRESSOR, ORF, KINASE) FAMILY"/>
    <property type="match status" value="1"/>
</dbReference>